<dbReference type="PROSITE" id="PS50043">
    <property type="entry name" value="HTH_LUXR_2"/>
    <property type="match status" value="1"/>
</dbReference>
<dbReference type="AlphaFoldDB" id="A0ABD6N2K4"/>
<evidence type="ECO:0000313" key="5">
    <source>
        <dbReference type="EMBL" id="NWL47476.1"/>
    </source>
</evidence>
<keyword evidence="3" id="KW-0804">Transcription</keyword>
<evidence type="ECO:0000256" key="3">
    <source>
        <dbReference type="ARBA" id="ARBA00023163"/>
    </source>
</evidence>
<gene>
    <name evidence="5" type="ORF">DM819_16860</name>
</gene>
<dbReference type="InterPro" id="IPR016032">
    <property type="entry name" value="Sig_transdc_resp-reg_C-effctor"/>
</dbReference>
<dbReference type="EMBL" id="QJRE01000113">
    <property type="protein sequence ID" value="NWL47476.1"/>
    <property type="molecule type" value="Genomic_DNA"/>
</dbReference>
<dbReference type="SUPFAM" id="SSF46894">
    <property type="entry name" value="C-terminal effector domain of the bipartite response regulators"/>
    <property type="match status" value="1"/>
</dbReference>
<organism evidence="5 6">
    <name type="scientific">Pseudomonas hunanensis</name>
    <dbReference type="NCBI Taxonomy" id="1247546"/>
    <lineage>
        <taxon>Bacteria</taxon>
        <taxon>Pseudomonadati</taxon>
        <taxon>Pseudomonadota</taxon>
        <taxon>Gammaproteobacteria</taxon>
        <taxon>Pseudomonadales</taxon>
        <taxon>Pseudomonadaceae</taxon>
        <taxon>Pseudomonas</taxon>
    </lineage>
</organism>
<name>A0ABD6N2K4_9PSED</name>
<evidence type="ECO:0000256" key="2">
    <source>
        <dbReference type="ARBA" id="ARBA00023125"/>
    </source>
</evidence>
<dbReference type="InterPro" id="IPR036388">
    <property type="entry name" value="WH-like_DNA-bd_sf"/>
</dbReference>
<dbReference type="Gene3D" id="1.10.10.10">
    <property type="entry name" value="Winged helix-like DNA-binding domain superfamily/Winged helix DNA-binding domain"/>
    <property type="match status" value="1"/>
</dbReference>
<dbReference type="PANTHER" id="PTHR44688">
    <property type="entry name" value="DNA-BINDING TRANSCRIPTIONAL ACTIVATOR DEVR_DOSR"/>
    <property type="match status" value="1"/>
</dbReference>
<protein>
    <submittedName>
        <fullName evidence="5">LuxR family transcriptional regulator</fullName>
    </submittedName>
</protein>
<sequence length="256" mass="29314">MIRLSTPQATALPPDTRHFSELVCTLGTPGFPGALLDCLGQWADCQHFSVLRMTGERPQLLAAGTRHPDASLVLRCGQAYIERYYQYDPLFEPLRAAPGQVGHLLAQDIRFMPYREAIYQRNDMIERLSSLYLDEQQRPVLFNLYRHRDQGFFSERELQMCEALSPALLQLMRGHLALIGLNHSDDHYQQLLQRCPDLTTQELNICCRLLRGMTHAGIAADLNIKESTVKTYRNRAFERLGINFRSQLFALFSTQG</sequence>
<dbReference type="SMART" id="SM00421">
    <property type="entry name" value="HTH_LUXR"/>
    <property type="match status" value="1"/>
</dbReference>
<accession>A0ABD6N2K4</accession>
<evidence type="ECO:0000256" key="1">
    <source>
        <dbReference type="ARBA" id="ARBA00023015"/>
    </source>
</evidence>
<comment type="caution">
    <text evidence="5">The sequence shown here is derived from an EMBL/GenBank/DDBJ whole genome shotgun (WGS) entry which is preliminary data.</text>
</comment>
<dbReference type="PANTHER" id="PTHR44688:SF16">
    <property type="entry name" value="DNA-BINDING TRANSCRIPTIONAL ACTIVATOR DEVR_DOSR"/>
    <property type="match status" value="1"/>
</dbReference>
<dbReference type="CDD" id="cd06170">
    <property type="entry name" value="LuxR_C_like"/>
    <property type="match status" value="1"/>
</dbReference>
<feature type="domain" description="HTH luxR-type" evidence="4">
    <location>
        <begin position="191"/>
        <end position="256"/>
    </location>
</feature>
<dbReference type="Proteomes" id="UP000704738">
    <property type="component" value="Unassembled WGS sequence"/>
</dbReference>
<dbReference type="GO" id="GO:0003677">
    <property type="term" value="F:DNA binding"/>
    <property type="evidence" value="ECO:0007669"/>
    <property type="project" value="UniProtKB-KW"/>
</dbReference>
<keyword evidence="2" id="KW-0238">DNA-binding</keyword>
<keyword evidence="1" id="KW-0805">Transcription regulation</keyword>
<proteinExistence type="predicted"/>
<evidence type="ECO:0000259" key="4">
    <source>
        <dbReference type="PROSITE" id="PS50043"/>
    </source>
</evidence>
<evidence type="ECO:0000313" key="6">
    <source>
        <dbReference type="Proteomes" id="UP000704738"/>
    </source>
</evidence>
<reference evidence="5 6" key="1">
    <citation type="submission" date="2018-06" db="EMBL/GenBank/DDBJ databases">
        <title>Bacteria isolated from soil of Wuhan.</title>
        <authorList>
            <person name="Xiang W."/>
            <person name="Huang C."/>
        </authorList>
    </citation>
    <scope>NUCLEOTIDE SEQUENCE [LARGE SCALE GENOMIC DNA]</scope>
    <source>
        <strain evidence="6">xwS4</strain>
    </source>
</reference>
<dbReference type="PRINTS" id="PR00038">
    <property type="entry name" value="HTHLUXR"/>
</dbReference>
<dbReference type="Pfam" id="PF00196">
    <property type="entry name" value="GerE"/>
    <property type="match status" value="1"/>
</dbReference>
<dbReference type="InterPro" id="IPR000792">
    <property type="entry name" value="Tscrpt_reg_LuxR_C"/>
</dbReference>